<proteinExistence type="predicted"/>
<sequence>MHFLTSPLPPLTRFLSWGSGSCASVGRSGALISEPWRIVVVEWIVPPASSVFSGVVLLSRSDRDPLGLVGSCHRFLAKWICCGFSVAEARARRRLVGFVNHGGACCLGLFGACAVVCGGFDGSFPNKARPGLGGCYWSFVKVSVREGYKT</sequence>
<dbReference type="EMBL" id="QGKY02000094">
    <property type="protein sequence ID" value="KAF2603702.1"/>
    <property type="molecule type" value="Genomic_DNA"/>
</dbReference>
<protein>
    <submittedName>
        <fullName evidence="1">Uncharacterized protein</fullName>
    </submittedName>
</protein>
<dbReference type="AlphaFoldDB" id="A0A8S9LBV4"/>
<name>A0A8S9LBV4_BRACR</name>
<comment type="caution">
    <text evidence="1">The sequence shown here is derived from an EMBL/GenBank/DDBJ whole genome shotgun (WGS) entry which is preliminary data.</text>
</comment>
<organism evidence="1">
    <name type="scientific">Brassica cretica</name>
    <name type="common">Mustard</name>
    <dbReference type="NCBI Taxonomy" id="69181"/>
    <lineage>
        <taxon>Eukaryota</taxon>
        <taxon>Viridiplantae</taxon>
        <taxon>Streptophyta</taxon>
        <taxon>Embryophyta</taxon>
        <taxon>Tracheophyta</taxon>
        <taxon>Spermatophyta</taxon>
        <taxon>Magnoliopsida</taxon>
        <taxon>eudicotyledons</taxon>
        <taxon>Gunneridae</taxon>
        <taxon>Pentapetalae</taxon>
        <taxon>rosids</taxon>
        <taxon>malvids</taxon>
        <taxon>Brassicales</taxon>
        <taxon>Brassicaceae</taxon>
        <taxon>Brassiceae</taxon>
        <taxon>Brassica</taxon>
    </lineage>
</organism>
<evidence type="ECO:0000313" key="1">
    <source>
        <dbReference type="EMBL" id="KAF2603702.1"/>
    </source>
</evidence>
<gene>
    <name evidence="1" type="ORF">F2Q70_00026629</name>
</gene>
<reference evidence="1" key="1">
    <citation type="submission" date="2019-12" db="EMBL/GenBank/DDBJ databases">
        <title>Genome sequencing and annotation of Brassica cretica.</title>
        <authorList>
            <person name="Studholme D.J."/>
            <person name="Sarris P.F."/>
        </authorList>
    </citation>
    <scope>NUCLEOTIDE SEQUENCE</scope>
    <source>
        <strain evidence="1">PFS-102/07</strain>
        <tissue evidence="1">Leaf</tissue>
    </source>
</reference>
<accession>A0A8S9LBV4</accession>